<evidence type="ECO:0000256" key="4">
    <source>
        <dbReference type="ARBA" id="ARBA00022989"/>
    </source>
</evidence>
<protein>
    <submittedName>
        <fullName evidence="10">FtsX-like permease family protein</fullName>
    </submittedName>
</protein>
<dbReference type="InterPro" id="IPR025857">
    <property type="entry name" value="MacB_PCD"/>
</dbReference>
<gene>
    <name evidence="10" type="ORF">EAH88_09935</name>
</gene>
<dbReference type="Pfam" id="PF12704">
    <property type="entry name" value="MacB_PCD"/>
    <property type="match status" value="1"/>
</dbReference>
<proteinExistence type="inferred from homology"/>
<keyword evidence="5 7" id="KW-0472">Membrane</keyword>
<comment type="similarity">
    <text evidence="6">Belongs to the ABC-4 integral membrane protein family.</text>
</comment>
<name>A0A502C6Z5_9GAMM</name>
<evidence type="ECO:0000256" key="3">
    <source>
        <dbReference type="ARBA" id="ARBA00022692"/>
    </source>
</evidence>
<feature type="transmembrane region" description="Helical" evidence="7">
    <location>
        <begin position="20"/>
        <end position="39"/>
    </location>
</feature>
<evidence type="ECO:0000259" key="8">
    <source>
        <dbReference type="Pfam" id="PF02687"/>
    </source>
</evidence>
<dbReference type="PANTHER" id="PTHR30572:SF4">
    <property type="entry name" value="ABC TRANSPORTER PERMEASE YTRF"/>
    <property type="match status" value="1"/>
</dbReference>
<dbReference type="PANTHER" id="PTHR30572">
    <property type="entry name" value="MEMBRANE COMPONENT OF TRANSPORTER-RELATED"/>
    <property type="match status" value="1"/>
</dbReference>
<reference evidence="10 11" key="1">
    <citation type="journal article" date="2019" name="Environ. Microbiol.">
        <title>Species interactions and distinct microbial communities in high Arctic permafrost affected cryosols are associated with the CH4 and CO2 gas fluxes.</title>
        <authorList>
            <person name="Altshuler I."/>
            <person name="Hamel J."/>
            <person name="Turney S."/>
            <person name="Magnuson E."/>
            <person name="Levesque R."/>
            <person name="Greer C."/>
            <person name="Whyte L.G."/>
        </authorList>
    </citation>
    <scope>NUCLEOTIDE SEQUENCE [LARGE SCALE GENOMIC DNA]</scope>
    <source>
        <strain evidence="10 11">S13Y</strain>
    </source>
</reference>
<keyword evidence="2" id="KW-1003">Cell membrane</keyword>
<dbReference type="InterPro" id="IPR050250">
    <property type="entry name" value="Macrolide_Exporter_MacB"/>
</dbReference>
<dbReference type="Proteomes" id="UP000319486">
    <property type="component" value="Unassembled WGS sequence"/>
</dbReference>
<sequence>MQLRPILSTLRRHKLTASLLVLQAALTCAIVCNVVFMIANRVQRISVPTGIAENELSVIHSAAIEKGENPQARHTADLAVLRGIPGVQSAVAVSYSLPLDQSESSNGICPSKQALDRAMQLNSIEGSGCMEPAVYDGTPGLIATLGLHLVAGRDFRPDEYVSEGKPSVAVVTRALAQHLYPGQQALGQSMYDGDNYIRIVGIVDKFLRPNLRKPGVDDDSMVWPQRPDQSGVLYVMRSVSQDRGRVLQAASAALLKASPGRLIDPKRMQTYTEIRAAYFQRDTTMIGLLIASALGLLFVTALGITGLANFWVQQRTRSIGIRRAIGATRGDILRYFQIENFLIVTGGIGLGMLLAFALNLGLMTHYELPRLPLFYLPIGALTLWLLGQLAVLGPALRAAAVPPVVATRSV</sequence>
<evidence type="ECO:0000256" key="1">
    <source>
        <dbReference type="ARBA" id="ARBA00004651"/>
    </source>
</evidence>
<dbReference type="GO" id="GO:0005886">
    <property type="term" value="C:plasma membrane"/>
    <property type="evidence" value="ECO:0007669"/>
    <property type="project" value="UniProtKB-SubCell"/>
</dbReference>
<evidence type="ECO:0000313" key="11">
    <source>
        <dbReference type="Proteomes" id="UP000319486"/>
    </source>
</evidence>
<dbReference type="RefSeq" id="WP_140652147.1">
    <property type="nucleotide sequence ID" value="NZ_RCZO01000005.1"/>
</dbReference>
<dbReference type="AlphaFoldDB" id="A0A502C6Z5"/>
<organism evidence="10 11">
    <name type="scientific">Rhodanobacter glycinis</name>
    <dbReference type="NCBI Taxonomy" id="582702"/>
    <lineage>
        <taxon>Bacteria</taxon>
        <taxon>Pseudomonadati</taxon>
        <taxon>Pseudomonadota</taxon>
        <taxon>Gammaproteobacteria</taxon>
        <taxon>Lysobacterales</taxon>
        <taxon>Rhodanobacteraceae</taxon>
        <taxon>Rhodanobacter</taxon>
    </lineage>
</organism>
<evidence type="ECO:0000256" key="5">
    <source>
        <dbReference type="ARBA" id="ARBA00023136"/>
    </source>
</evidence>
<dbReference type="Pfam" id="PF02687">
    <property type="entry name" value="FtsX"/>
    <property type="match status" value="1"/>
</dbReference>
<evidence type="ECO:0000256" key="6">
    <source>
        <dbReference type="ARBA" id="ARBA00038076"/>
    </source>
</evidence>
<keyword evidence="11" id="KW-1185">Reference proteome</keyword>
<dbReference type="GO" id="GO:0022857">
    <property type="term" value="F:transmembrane transporter activity"/>
    <property type="evidence" value="ECO:0007669"/>
    <property type="project" value="TreeGrafter"/>
</dbReference>
<comment type="caution">
    <text evidence="10">The sequence shown here is derived from an EMBL/GenBank/DDBJ whole genome shotgun (WGS) entry which is preliminary data.</text>
</comment>
<evidence type="ECO:0000256" key="2">
    <source>
        <dbReference type="ARBA" id="ARBA00022475"/>
    </source>
</evidence>
<keyword evidence="4 7" id="KW-1133">Transmembrane helix</keyword>
<feature type="domain" description="ABC3 transporter permease C-terminal" evidence="8">
    <location>
        <begin position="293"/>
        <end position="402"/>
    </location>
</feature>
<accession>A0A502C6Z5</accession>
<dbReference type="EMBL" id="RCZO01000005">
    <property type="protein sequence ID" value="TPG08562.1"/>
    <property type="molecule type" value="Genomic_DNA"/>
</dbReference>
<evidence type="ECO:0000313" key="10">
    <source>
        <dbReference type="EMBL" id="TPG08562.1"/>
    </source>
</evidence>
<feature type="domain" description="MacB-like periplasmic core" evidence="9">
    <location>
        <begin position="31"/>
        <end position="210"/>
    </location>
</feature>
<feature type="transmembrane region" description="Helical" evidence="7">
    <location>
        <begin position="374"/>
        <end position="392"/>
    </location>
</feature>
<comment type="subcellular location">
    <subcellularLocation>
        <location evidence="1">Cell membrane</location>
        <topology evidence="1">Multi-pass membrane protein</topology>
    </subcellularLocation>
</comment>
<dbReference type="STRING" id="582702.SAMN05192579_103307"/>
<feature type="transmembrane region" description="Helical" evidence="7">
    <location>
        <begin position="285"/>
        <end position="312"/>
    </location>
</feature>
<evidence type="ECO:0000256" key="7">
    <source>
        <dbReference type="SAM" id="Phobius"/>
    </source>
</evidence>
<feature type="transmembrane region" description="Helical" evidence="7">
    <location>
        <begin position="341"/>
        <end position="362"/>
    </location>
</feature>
<keyword evidence="3 7" id="KW-0812">Transmembrane</keyword>
<dbReference type="InterPro" id="IPR003838">
    <property type="entry name" value="ABC3_permease_C"/>
</dbReference>
<evidence type="ECO:0000259" key="9">
    <source>
        <dbReference type="Pfam" id="PF12704"/>
    </source>
</evidence>